<dbReference type="AlphaFoldDB" id="K0IMU9"/>
<evidence type="ECO:0000313" key="2">
    <source>
        <dbReference type="EMBL" id="AFU58254.1"/>
    </source>
</evidence>
<dbReference type="PROSITE" id="PS50879">
    <property type="entry name" value="RNASE_H_1"/>
    <property type="match status" value="1"/>
</dbReference>
<dbReference type="OrthoDB" id="52651at2157"/>
<dbReference type="Gene3D" id="3.30.420.10">
    <property type="entry name" value="Ribonuclease H-like superfamily/Ribonuclease H"/>
    <property type="match status" value="1"/>
</dbReference>
<accession>K0IMU9</accession>
<dbReference type="InParanoid" id="K0IMU9"/>
<protein>
    <submittedName>
        <fullName evidence="2">Putative ribonuclease H</fullName>
    </submittedName>
</protein>
<organism evidence="2 3">
    <name type="scientific">Nitrososphaera gargensis (strain Ga9.2)</name>
    <dbReference type="NCBI Taxonomy" id="1237085"/>
    <lineage>
        <taxon>Archaea</taxon>
        <taxon>Nitrososphaerota</taxon>
        <taxon>Nitrososphaeria</taxon>
        <taxon>Nitrososphaerales</taxon>
        <taxon>Nitrososphaeraceae</taxon>
        <taxon>Nitrososphaera</taxon>
    </lineage>
</organism>
<dbReference type="Proteomes" id="UP000008037">
    <property type="component" value="Chromosome"/>
</dbReference>
<dbReference type="InterPro" id="IPR012337">
    <property type="entry name" value="RNaseH-like_sf"/>
</dbReference>
<dbReference type="GO" id="GO:0003676">
    <property type="term" value="F:nucleic acid binding"/>
    <property type="evidence" value="ECO:0007669"/>
    <property type="project" value="InterPro"/>
</dbReference>
<evidence type="ECO:0000313" key="3">
    <source>
        <dbReference type="Proteomes" id="UP000008037"/>
    </source>
</evidence>
<dbReference type="EMBL" id="CP002408">
    <property type="protein sequence ID" value="AFU58254.1"/>
    <property type="molecule type" value="Genomic_DNA"/>
</dbReference>
<dbReference type="InterPro" id="IPR036397">
    <property type="entry name" value="RNaseH_sf"/>
</dbReference>
<dbReference type="PANTHER" id="PTHR46387:SF2">
    <property type="entry name" value="RIBONUCLEASE HI"/>
    <property type="match status" value="1"/>
</dbReference>
<reference evidence="2 3" key="1">
    <citation type="journal article" date="2012" name="Environ. Microbiol.">
        <title>The genome of the ammonia-oxidizing Candidatus Nitrososphaera gargensis: insights into metabolic versatility and environmental adaptations.</title>
        <authorList>
            <person name="Spang A."/>
            <person name="Poehlein A."/>
            <person name="Offre P."/>
            <person name="Zumbragel S."/>
            <person name="Haider S."/>
            <person name="Rychlik N."/>
            <person name="Nowka B."/>
            <person name="Schmeisser C."/>
            <person name="Lebedeva E.V."/>
            <person name="Rattei T."/>
            <person name="Bohm C."/>
            <person name="Schmid M."/>
            <person name="Galushko A."/>
            <person name="Hatzenpichler R."/>
            <person name="Weinmaier T."/>
            <person name="Daniel R."/>
            <person name="Schleper C."/>
            <person name="Spieck E."/>
            <person name="Streit W."/>
            <person name="Wagner M."/>
        </authorList>
    </citation>
    <scope>NUCLEOTIDE SEQUENCE [LARGE SCALE GENOMIC DNA]</scope>
    <source>
        <strain evidence="3">Ga9.2</strain>
    </source>
</reference>
<dbReference type="Pfam" id="PF13456">
    <property type="entry name" value="RVT_3"/>
    <property type="match status" value="1"/>
</dbReference>
<dbReference type="KEGG" id="nga:Ngar_c13160"/>
<keyword evidence="3" id="KW-1185">Reference proteome</keyword>
<proteinExistence type="predicted"/>
<name>K0IMU9_NITGG</name>
<dbReference type="InterPro" id="IPR002156">
    <property type="entry name" value="RNaseH_domain"/>
</dbReference>
<dbReference type="GeneID" id="13797575"/>
<dbReference type="SUPFAM" id="SSF53098">
    <property type="entry name" value="Ribonuclease H-like"/>
    <property type="match status" value="1"/>
</dbReference>
<dbReference type="GO" id="GO:0004523">
    <property type="term" value="F:RNA-DNA hybrid ribonuclease activity"/>
    <property type="evidence" value="ECO:0007669"/>
    <property type="project" value="InterPro"/>
</dbReference>
<feature type="domain" description="RNase H type-1" evidence="1">
    <location>
        <begin position="1"/>
        <end position="137"/>
    </location>
</feature>
<dbReference type="HOGENOM" id="CLU_095977_0_0_2"/>
<dbReference type="BioCyc" id="CNIT1237085:G1324-1314-MONOMER"/>
<evidence type="ECO:0000259" key="1">
    <source>
        <dbReference type="PROSITE" id="PS50879"/>
    </source>
</evidence>
<sequence length="156" mass="17832">MIEVYFDGLCQPINPGGIACYAFVVKSNGKTLHRDYGVAGEPFSKDSTNNIAEYTALAKALEWLVANNLAFDKVEIHSDSQLVVNQLEGNYKVKAKRIVPLYRKVLLLKAKFPDMKIKWVPREQNREADRLTNIAYNKTLRENPEYLNRVLKEEKG</sequence>
<dbReference type="STRING" id="1237085.Ngar_c13160"/>
<dbReference type="CDD" id="cd09279">
    <property type="entry name" value="RNase_HI_like"/>
    <property type="match status" value="1"/>
</dbReference>
<dbReference type="PANTHER" id="PTHR46387">
    <property type="entry name" value="POLYNUCLEOTIDYL TRANSFERASE, RIBONUCLEASE H-LIKE SUPERFAMILY PROTEIN"/>
    <property type="match status" value="1"/>
</dbReference>
<dbReference type="InterPro" id="IPR053576">
    <property type="entry name" value="RNase_HI-like"/>
</dbReference>
<dbReference type="RefSeq" id="WP_015018791.1">
    <property type="nucleotide sequence ID" value="NC_018719.1"/>
</dbReference>
<dbReference type="NCBIfam" id="NF041175">
    <property type="entry name" value="RNAseHI_Thmprot"/>
    <property type="match status" value="1"/>
</dbReference>
<gene>
    <name evidence="2" type="ordered locus">Ngar_c13160</name>
</gene>